<dbReference type="EMBL" id="JAANER010000001">
    <property type="protein sequence ID" value="KAG9195047.1"/>
    <property type="molecule type" value="Genomic_DNA"/>
</dbReference>
<dbReference type="PANTHER" id="PTHR10632:SF2">
    <property type="entry name" value="SULFIDE:QUINONE OXIDOREDUCTASE, MITOCHONDRIAL"/>
    <property type="match status" value="1"/>
</dbReference>
<evidence type="ECO:0000313" key="1">
    <source>
        <dbReference type="EMBL" id="KAG9195047.1"/>
    </source>
</evidence>
<dbReference type="GO" id="GO:0071949">
    <property type="term" value="F:FAD binding"/>
    <property type="evidence" value="ECO:0007669"/>
    <property type="project" value="TreeGrafter"/>
</dbReference>
<dbReference type="AlphaFoldDB" id="A0AAD4II71"/>
<dbReference type="GO" id="GO:0106436">
    <property type="term" value="F:glutathione-dependent sulfide quinone oxidoreductase activity"/>
    <property type="evidence" value="ECO:0007669"/>
    <property type="project" value="UniProtKB-EC"/>
</dbReference>
<dbReference type="InterPro" id="IPR036188">
    <property type="entry name" value="FAD/NAD-bd_sf"/>
</dbReference>
<dbReference type="PANTHER" id="PTHR10632">
    <property type="entry name" value="SULFIDE:QUINONE OXIDOREDUCTASE"/>
    <property type="match status" value="1"/>
</dbReference>
<reference evidence="1" key="1">
    <citation type="submission" date="2021-07" db="EMBL/GenBank/DDBJ databases">
        <title>Genome Resource of American Ginseng Black Spot Pathogen Alternaria panax.</title>
        <authorList>
            <person name="Qiu C."/>
            <person name="Wang W."/>
            <person name="Liu Z."/>
        </authorList>
    </citation>
    <scope>NUCLEOTIDE SEQUENCE</scope>
    <source>
        <strain evidence="1">BNCC115425</strain>
    </source>
</reference>
<dbReference type="EC" id="1.8.5.8" evidence="1"/>
<keyword evidence="1" id="KW-0560">Oxidoreductase</keyword>
<evidence type="ECO:0000313" key="2">
    <source>
        <dbReference type="Proteomes" id="UP001199106"/>
    </source>
</evidence>
<sequence>MWLALDHWRQAGFCRNDFDKSAIETYFTTGIPTMFGVSKYSVKLNELREERGVTGLFEHNLVSIDGNTATFERPIGEQTIEQHFDFLHSAPRNVPHPFGKESGLGNEADYVDVDQHSLRHKTFRNTWSPGDAASLPTSKTVAAITSQAPVLSQNLLLSLEGKEPEAKYDGYTSFPLLTGDKKVLLAEFKYGAVPKETFTSCFGIDQAFPRRAFYHLKKDFFL</sequence>
<gene>
    <name evidence="1" type="ORF">G6011_00167</name>
</gene>
<comment type="caution">
    <text evidence="1">The sequence shown here is derived from an EMBL/GenBank/DDBJ whole genome shotgun (WGS) entry which is preliminary data.</text>
</comment>
<dbReference type="InterPro" id="IPR015904">
    <property type="entry name" value="Sulphide_quinone_reductase"/>
</dbReference>
<dbReference type="GO" id="GO:0005739">
    <property type="term" value="C:mitochondrion"/>
    <property type="evidence" value="ECO:0007669"/>
    <property type="project" value="TreeGrafter"/>
</dbReference>
<dbReference type="GO" id="GO:0070221">
    <property type="term" value="P:sulfide oxidation, using sulfide:quinone oxidoreductase"/>
    <property type="evidence" value="ECO:0007669"/>
    <property type="project" value="TreeGrafter"/>
</dbReference>
<protein>
    <submittedName>
        <fullName evidence="1">Eukaryotic sulfide quinone oxidoreductase</fullName>
        <ecNumber evidence="1">1.8.5.8</ecNumber>
    </submittedName>
</protein>
<name>A0AAD4II71_9PLEO</name>
<dbReference type="Proteomes" id="UP001199106">
    <property type="component" value="Unassembled WGS sequence"/>
</dbReference>
<dbReference type="GO" id="GO:0070224">
    <property type="term" value="F:sulfide:quinone oxidoreductase activity"/>
    <property type="evidence" value="ECO:0007669"/>
    <property type="project" value="TreeGrafter"/>
</dbReference>
<dbReference type="SUPFAM" id="SSF51905">
    <property type="entry name" value="FAD/NAD(P)-binding domain"/>
    <property type="match status" value="1"/>
</dbReference>
<dbReference type="Gene3D" id="3.50.50.100">
    <property type="match status" value="1"/>
</dbReference>
<organism evidence="1 2">
    <name type="scientific">Alternaria panax</name>
    <dbReference type="NCBI Taxonomy" id="48097"/>
    <lineage>
        <taxon>Eukaryota</taxon>
        <taxon>Fungi</taxon>
        <taxon>Dikarya</taxon>
        <taxon>Ascomycota</taxon>
        <taxon>Pezizomycotina</taxon>
        <taxon>Dothideomycetes</taxon>
        <taxon>Pleosporomycetidae</taxon>
        <taxon>Pleosporales</taxon>
        <taxon>Pleosporineae</taxon>
        <taxon>Pleosporaceae</taxon>
        <taxon>Alternaria</taxon>
        <taxon>Alternaria sect. Panax</taxon>
    </lineage>
</organism>
<keyword evidence="2" id="KW-1185">Reference proteome</keyword>
<proteinExistence type="predicted"/>
<accession>A0AAD4II71</accession>